<evidence type="ECO:0000313" key="1">
    <source>
        <dbReference type="EMBL" id="MFI9106285.1"/>
    </source>
</evidence>
<keyword evidence="1" id="KW-0378">Hydrolase</keyword>
<reference evidence="1 2" key="1">
    <citation type="submission" date="2024-10" db="EMBL/GenBank/DDBJ databases">
        <title>The Natural Products Discovery Center: Release of the First 8490 Sequenced Strains for Exploring Actinobacteria Biosynthetic Diversity.</title>
        <authorList>
            <person name="Kalkreuter E."/>
            <person name="Kautsar S.A."/>
            <person name="Yang D."/>
            <person name="Bader C.D."/>
            <person name="Teijaro C.N."/>
            <person name="Fluegel L."/>
            <person name="Davis C.M."/>
            <person name="Simpson J.R."/>
            <person name="Lauterbach L."/>
            <person name="Steele A.D."/>
            <person name="Gui C."/>
            <person name="Meng S."/>
            <person name="Li G."/>
            <person name="Viehrig K."/>
            <person name="Ye F."/>
            <person name="Su P."/>
            <person name="Kiefer A.F."/>
            <person name="Nichols A."/>
            <person name="Cepeda A.J."/>
            <person name="Yan W."/>
            <person name="Fan B."/>
            <person name="Jiang Y."/>
            <person name="Adhikari A."/>
            <person name="Zheng C.-J."/>
            <person name="Schuster L."/>
            <person name="Cowan T.M."/>
            <person name="Smanski M.J."/>
            <person name="Chevrette M.G."/>
            <person name="De Carvalho L.P.S."/>
            <person name="Shen B."/>
        </authorList>
    </citation>
    <scope>NUCLEOTIDE SEQUENCE [LARGE SCALE GENOMIC DNA]</scope>
    <source>
        <strain evidence="1 2">NPDC053399</strain>
    </source>
</reference>
<proteinExistence type="predicted"/>
<dbReference type="SFLD" id="SFLDG01129">
    <property type="entry name" value="C1.5:_HAD__Beta-PGM__Phosphata"/>
    <property type="match status" value="1"/>
</dbReference>
<dbReference type="InterPro" id="IPR006439">
    <property type="entry name" value="HAD-SF_hydro_IA"/>
</dbReference>
<dbReference type="EMBL" id="JBITYG010000017">
    <property type="protein sequence ID" value="MFI9106285.1"/>
    <property type="molecule type" value="Genomic_DNA"/>
</dbReference>
<comment type="caution">
    <text evidence="1">The sequence shown here is derived from an EMBL/GenBank/DDBJ whole genome shotgun (WGS) entry which is preliminary data.</text>
</comment>
<dbReference type="EC" id="3.-.-.-" evidence="1"/>
<dbReference type="NCBIfam" id="TIGR01549">
    <property type="entry name" value="HAD-SF-IA-v1"/>
    <property type="match status" value="1"/>
</dbReference>
<dbReference type="InterPro" id="IPR023214">
    <property type="entry name" value="HAD_sf"/>
</dbReference>
<dbReference type="RefSeq" id="WP_399657698.1">
    <property type="nucleotide sequence ID" value="NZ_JBITYG010000017.1"/>
</dbReference>
<dbReference type="NCBIfam" id="TIGR01509">
    <property type="entry name" value="HAD-SF-IA-v3"/>
    <property type="match status" value="1"/>
</dbReference>
<sequence>MTPTEAGQPGISRLRSILTRAECVLFDFDGPICDLFARHPAAAIARRMRERLVAGGVSPAGLHRPDDPHGMLRHFAGHELAAELEGLLSQGEEIAAVSARPTPGAEDFVRLVAGSRLVAVTTNNSPVAVQKYLESRDLGRYFGVDIFGRTADATLMKPHPDCLLRAVDAMGVPAERCLMLGDSAPDAEAAARAGVPFLGYAESDGQDRVARLIEAGAEWVVVGMSPLLAAVGGGLGPPRE</sequence>
<dbReference type="Pfam" id="PF00702">
    <property type="entry name" value="Hydrolase"/>
    <property type="match status" value="1"/>
</dbReference>
<dbReference type="Proteomes" id="UP001614394">
    <property type="component" value="Unassembled WGS sequence"/>
</dbReference>
<dbReference type="PANTHER" id="PTHR43434">
    <property type="entry name" value="PHOSPHOGLYCOLATE PHOSPHATASE"/>
    <property type="match status" value="1"/>
</dbReference>
<dbReference type="InterPro" id="IPR050155">
    <property type="entry name" value="HAD-like_hydrolase_sf"/>
</dbReference>
<dbReference type="Gene3D" id="3.40.50.1000">
    <property type="entry name" value="HAD superfamily/HAD-like"/>
    <property type="match status" value="1"/>
</dbReference>
<dbReference type="SFLD" id="SFLDS00003">
    <property type="entry name" value="Haloacid_Dehalogenase"/>
    <property type="match status" value="1"/>
</dbReference>
<evidence type="ECO:0000313" key="2">
    <source>
        <dbReference type="Proteomes" id="UP001614394"/>
    </source>
</evidence>
<dbReference type="GO" id="GO:0016787">
    <property type="term" value="F:hydrolase activity"/>
    <property type="evidence" value="ECO:0007669"/>
    <property type="project" value="UniProtKB-KW"/>
</dbReference>
<name>A0ABW8CIJ9_9ACTN</name>
<dbReference type="PANTHER" id="PTHR43434:SF1">
    <property type="entry name" value="PHOSPHOGLYCOLATE PHOSPHATASE"/>
    <property type="match status" value="1"/>
</dbReference>
<keyword evidence="2" id="KW-1185">Reference proteome</keyword>
<organism evidence="1 2">
    <name type="scientific">Streptomyces fildesensis</name>
    <dbReference type="NCBI Taxonomy" id="375757"/>
    <lineage>
        <taxon>Bacteria</taxon>
        <taxon>Bacillati</taxon>
        <taxon>Actinomycetota</taxon>
        <taxon>Actinomycetes</taxon>
        <taxon>Kitasatosporales</taxon>
        <taxon>Streptomycetaceae</taxon>
        <taxon>Streptomyces</taxon>
    </lineage>
</organism>
<gene>
    <name evidence="1" type="ORF">ACIGXA_37855</name>
</gene>
<protein>
    <submittedName>
        <fullName evidence="1">HAD family hydrolase</fullName>
        <ecNumber evidence="1">3.-.-.-</ecNumber>
    </submittedName>
</protein>
<dbReference type="InterPro" id="IPR036412">
    <property type="entry name" value="HAD-like_sf"/>
</dbReference>
<dbReference type="SUPFAM" id="SSF56784">
    <property type="entry name" value="HAD-like"/>
    <property type="match status" value="1"/>
</dbReference>
<accession>A0ABW8CIJ9</accession>